<dbReference type="AlphaFoldDB" id="A0AAD7XVT7"/>
<dbReference type="GeneID" id="83215516"/>
<proteinExistence type="predicted"/>
<feature type="compositionally biased region" description="Polar residues" evidence="1">
    <location>
        <begin position="21"/>
        <end position="68"/>
    </location>
</feature>
<evidence type="ECO:0000313" key="3">
    <source>
        <dbReference type="Proteomes" id="UP001234581"/>
    </source>
</evidence>
<feature type="region of interest" description="Disordered" evidence="1">
    <location>
        <begin position="1"/>
        <end position="114"/>
    </location>
</feature>
<evidence type="ECO:0000313" key="2">
    <source>
        <dbReference type="EMBL" id="KAJ8656315.1"/>
    </source>
</evidence>
<evidence type="ECO:0000256" key="1">
    <source>
        <dbReference type="SAM" id="MobiDB-lite"/>
    </source>
</evidence>
<name>A0AAD7XVT7_9FUNG</name>
<keyword evidence="3" id="KW-1185">Reference proteome</keyword>
<dbReference type="EMBL" id="JARTCD010000041">
    <property type="protein sequence ID" value="KAJ8656315.1"/>
    <property type="molecule type" value="Genomic_DNA"/>
</dbReference>
<protein>
    <submittedName>
        <fullName evidence="2">Uncharacterized protein</fullName>
    </submittedName>
</protein>
<comment type="caution">
    <text evidence="2">The sequence shown here is derived from an EMBL/GenBank/DDBJ whole genome shotgun (WGS) entry which is preliminary data.</text>
</comment>
<organism evidence="2 3">
    <name type="scientific">Lichtheimia ornata</name>
    <dbReference type="NCBI Taxonomy" id="688661"/>
    <lineage>
        <taxon>Eukaryota</taxon>
        <taxon>Fungi</taxon>
        <taxon>Fungi incertae sedis</taxon>
        <taxon>Mucoromycota</taxon>
        <taxon>Mucoromycotina</taxon>
        <taxon>Mucoromycetes</taxon>
        <taxon>Mucorales</taxon>
        <taxon>Lichtheimiaceae</taxon>
        <taxon>Lichtheimia</taxon>
    </lineage>
</organism>
<sequence>MESANNKLRPLQKQDNEPLRPSSSTHQQQHSGRVQQPTPNHCPSHTSYNEQSQQTPPPVSTTSNTQLEESPPILSRQTAPVSTYYSEAPSQPMAPQTPTAPSHKIQQHEQEQQLQDVGAEHLTNKGDPLLAKWTSSFWRQTGKMQAAVGDLTGFESWQTQGRSTEAWADTAYREAESRKNQGDPSWVRGEYDVVMGTLGNAVGYLAGDPEMQARARMRAHEGQDQVDRIKRS</sequence>
<accession>A0AAD7XVT7</accession>
<feature type="compositionally biased region" description="Polar residues" evidence="1">
    <location>
        <begin position="75"/>
        <end position="100"/>
    </location>
</feature>
<gene>
    <name evidence="2" type="ORF">O0I10_008109</name>
</gene>
<reference evidence="2 3" key="1">
    <citation type="submission" date="2023-03" db="EMBL/GenBank/DDBJ databases">
        <title>Genome sequence of Lichtheimia ornata CBS 291.66.</title>
        <authorList>
            <person name="Mohabir J.T."/>
            <person name="Shea T.P."/>
            <person name="Kurbessoian T."/>
            <person name="Berby B."/>
            <person name="Fontaine J."/>
            <person name="Livny J."/>
            <person name="Gnirke A."/>
            <person name="Stajich J.E."/>
            <person name="Cuomo C.A."/>
        </authorList>
    </citation>
    <scope>NUCLEOTIDE SEQUENCE [LARGE SCALE GENOMIC DNA]</scope>
    <source>
        <strain evidence="2">CBS 291.66</strain>
    </source>
</reference>
<dbReference type="Proteomes" id="UP001234581">
    <property type="component" value="Unassembled WGS sequence"/>
</dbReference>
<dbReference type="RefSeq" id="XP_058341228.1">
    <property type="nucleotide sequence ID" value="XM_058488116.1"/>
</dbReference>